<dbReference type="AlphaFoldDB" id="A0A665X342"/>
<reference evidence="1" key="3">
    <citation type="submission" date="2025-09" db="UniProtKB">
        <authorList>
            <consortium name="Ensembl"/>
        </authorList>
    </citation>
    <scope>IDENTIFICATION</scope>
</reference>
<dbReference type="InParanoid" id="A0A665X342"/>
<name>A0A665X342_ECHNA</name>
<organism evidence="1 2">
    <name type="scientific">Echeneis naucrates</name>
    <name type="common">Live sharksucker</name>
    <dbReference type="NCBI Taxonomy" id="173247"/>
    <lineage>
        <taxon>Eukaryota</taxon>
        <taxon>Metazoa</taxon>
        <taxon>Chordata</taxon>
        <taxon>Craniata</taxon>
        <taxon>Vertebrata</taxon>
        <taxon>Euteleostomi</taxon>
        <taxon>Actinopterygii</taxon>
        <taxon>Neopterygii</taxon>
        <taxon>Teleostei</taxon>
        <taxon>Neoteleostei</taxon>
        <taxon>Acanthomorphata</taxon>
        <taxon>Carangaria</taxon>
        <taxon>Carangiformes</taxon>
        <taxon>Echeneidae</taxon>
        <taxon>Echeneis</taxon>
    </lineage>
</organism>
<evidence type="ECO:0000313" key="1">
    <source>
        <dbReference type="Ensembl" id="ENSENLP00000050377.1"/>
    </source>
</evidence>
<evidence type="ECO:0000313" key="2">
    <source>
        <dbReference type="Proteomes" id="UP000472264"/>
    </source>
</evidence>
<keyword evidence="2" id="KW-1185">Reference proteome</keyword>
<proteinExistence type="predicted"/>
<dbReference type="Proteomes" id="UP000472264">
    <property type="component" value="Chromosome 19"/>
</dbReference>
<protein>
    <submittedName>
        <fullName evidence="1">Uncharacterized protein</fullName>
    </submittedName>
</protein>
<reference evidence="1" key="2">
    <citation type="submission" date="2025-08" db="UniProtKB">
        <authorList>
            <consortium name="Ensembl"/>
        </authorList>
    </citation>
    <scope>IDENTIFICATION</scope>
</reference>
<sequence length="141" mass="16070">MALTSLQVVVVRPLYRNGGSIFSPASSLLAAPSRSQLCLSADVLSQNFCIFLCLCLSVVCCMRTCFFTSEVDLKDLSQSGTVHLKGFSPVWINLCLAKCFFSFRNSLWTRFMCRSRLELWEKVLPHLEHRYGFSLVWTLSW</sequence>
<dbReference type="Ensembl" id="ENSENLT00000051611.1">
    <property type="protein sequence ID" value="ENSENLP00000050377.1"/>
    <property type="gene ID" value="ENSENLG00000021161.1"/>
</dbReference>
<reference evidence="1" key="1">
    <citation type="submission" date="2021-04" db="EMBL/GenBank/DDBJ databases">
        <authorList>
            <consortium name="Wellcome Sanger Institute Data Sharing"/>
        </authorList>
    </citation>
    <scope>NUCLEOTIDE SEQUENCE [LARGE SCALE GENOMIC DNA]</scope>
</reference>
<accession>A0A665X342</accession>